<dbReference type="SUPFAM" id="SSF48452">
    <property type="entry name" value="TPR-like"/>
    <property type="match status" value="1"/>
</dbReference>
<evidence type="ECO:0000313" key="1">
    <source>
        <dbReference type="EMBL" id="WZC49274.1"/>
    </source>
</evidence>
<gene>
    <name evidence="1" type="ORF">AABB29_01010</name>
</gene>
<dbReference type="Proteomes" id="UP001440612">
    <property type="component" value="Chromosome"/>
</dbReference>
<protein>
    <submittedName>
        <fullName evidence="1">Tetratricopeptide repeat protein</fullName>
    </submittedName>
</protein>
<accession>A0ABZ2V532</accession>
<reference evidence="2" key="1">
    <citation type="submission" date="2024-04" db="EMBL/GenBank/DDBJ databases">
        <title>Phylogenomic analyses of a clade within the roseobacter group suggest taxonomic reassignments of species of the genera Aestuariivita, Citreicella, Loktanella, Nautella, Pelagibaca, Ruegeria, Thalassobius, Thiobacimonas and Tropicibacter, and the proposal o.</title>
        <authorList>
            <person name="Jeon C.O."/>
        </authorList>
    </citation>
    <scope>NUCLEOTIDE SEQUENCE [LARGE SCALE GENOMIC DNA]</scope>
    <source>
        <strain evidence="2">BS5-3</strain>
    </source>
</reference>
<sequence length="572" mass="62744">MLGVVGVRSSPSSPLPIQADSAKILKIAIGVFIRFLQAPRTMASGTKTGAKSKKSIYRSKSDYPPTSSVFACGEGFQVVGACRDWKCSYPSGHGKNRSDMTMRRWFSGVAIMVFLGFFAEPGSAQQENPLPTIETLMTWQRQAEDALVNDDPERTIVLTDQILAARPNSFAALFLQALALSDLERYRQSARVAGEAYKVGSDEQGLLQSARLAGNAHFRAAQYARAEIWLRRATNHLQSEQDAEQVVRLFQRAREANPLSMSYNFTLSPTDNVNGGSDNDELCFENLDGTCAATLILSENDIALPGASYSGLARLSYRLSETDTQITTLRALVFGRSVILSREAKDTLASSPVEIVQDLKASDFSSFLTEFALEQRQAQLSPLGPTQFSIHLGEFWQAGVPVVRYRDFKVGQLIPIGTDDLLSFTAVSRLQDGVVPGILAAEINDFSVSYSKSFSNDDLLQWTVFHRDNIAGPETSFLEYSTSVDYAFGNLFLDAQWSASAELGIRTFDEFTTTFDGRRDVFGSVNVSALLREYSYFGFSPSISLSAAKTDSDVDFVDSTTIQLSFGIGSNL</sequence>
<name>A0ABZ2V532_9RHOB</name>
<proteinExistence type="predicted"/>
<dbReference type="RefSeq" id="WP_341367384.1">
    <property type="nucleotide sequence ID" value="NZ_CP150951.2"/>
</dbReference>
<organism evidence="1 2">
    <name type="scientific">Yoonia phaeophyticola</name>
    <dbReference type="NCBI Taxonomy" id="3137369"/>
    <lineage>
        <taxon>Bacteria</taxon>
        <taxon>Pseudomonadati</taxon>
        <taxon>Pseudomonadota</taxon>
        <taxon>Alphaproteobacteria</taxon>
        <taxon>Rhodobacterales</taxon>
        <taxon>Paracoccaceae</taxon>
        <taxon>Yoonia</taxon>
    </lineage>
</organism>
<dbReference type="InterPro" id="IPR011990">
    <property type="entry name" value="TPR-like_helical_dom_sf"/>
</dbReference>
<keyword evidence="2" id="KW-1185">Reference proteome</keyword>
<dbReference type="Gene3D" id="1.25.40.10">
    <property type="entry name" value="Tetratricopeptide repeat domain"/>
    <property type="match status" value="1"/>
</dbReference>
<dbReference type="EMBL" id="CP150951">
    <property type="protein sequence ID" value="WZC49274.1"/>
    <property type="molecule type" value="Genomic_DNA"/>
</dbReference>
<evidence type="ECO:0000313" key="2">
    <source>
        <dbReference type="Proteomes" id="UP001440612"/>
    </source>
</evidence>